<feature type="transmembrane region" description="Helical" evidence="7">
    <location>
        <begin position="112"/>
        <end position="130"/>
    </location>
</feature>
<comment type="subunit">
    <text evidence="7">The complex comprises the extracytoplasmic solute receptor protein and the two transmembrane proteins.</text>
</comment>
<feature type="transmembrane region" description="Helical" evidence="7">
    <location>
        <begin position="312"/>
        <end position="329"/>
    </location>
</feature>
<proteinExistence type="inferred from homology"/>
<evidence type="ECO:0000256" key="6">
    <source>
        <dbReference type="ARBA" id="ARBA00023136"/>
    </source>
</evidence>
<keyword evidence="10" id="KW-1185">Reference proteome</keyword>
<dbReference type="PANTHER" id="PTHR33362">
    <property type="entry name" value="SIALIC ACID TRAP TRANSPORTER PERMEASE PROTEIN SIAT-RELATED"/>
    <property type="match status" value="1"/>
</dbReference>
<comment type="function">
    <text evidence="7">Part of the tripartite ATP-independent periplasmic (TRAP) transport system.</text>
</comment>
<evidence type="ECO:0000259" key="8">
    <source>
        <dbReference type="Pfam" id="PF06808"/>
    </source>
</evidence>
<evidence type="ECO:0000256" key="2">
    <source>
        <dbReference type="ARBA" id="ARBA00022475"/>
    </source>
</evidence>
<dbReference type="InterPro" id="IPR004681">
    <property type="entry name" value="TRAP_DctM"/>
</dbReference>
<keyword evidence="3 7" id="KW-0997">Cell inner membrane</keyword>
<evidence type="ECO:0000313" key="9">
    <source>
        <dbReference type="EMBL" id="SHE68451.1"/>
    </source>
</evidence>
<name>A0A1M4VHF6_9GAMM</name>
<feature type="domain" description="TRAP C4-dicarboxylate transport system permease DctM subunit" evidence="8">
    <location>
        <begin position="8"/>
        <end position="415"/>
    </location>
</feature>
<evidence type="ECO:0000256" key="1">
    <source>
        <dbReference type="ARBA" id="ARBA00004429"/>
    </source>
</evidence>
<dbReference type="RefSeq" id="WP_072838296.1">
    <property type="nucleotide sequence ID" value="NZ_FQVF01000003.1"/>
</dbReference>
<reference evidence="10" key="1">
    <citation type="submission" date="2016-11" db="EMBL/GenBank/DDBJ databases">
        <authorList>
            <person name="Varghese N."/>
            <person name="Submissions S."/>
        </authorList>
    </citation>
    <scope>NUCLEOTIDE SEQUENCE [LARGE SCALE GENOMIC DNA]</scope>
    <source>
        <strain evidence="10">DSM 16579</strain>
    </source>
</reference>
<feature type="transmembrane region" description="Helical" evidence="7">
    <location>
        <begin position="334"/>
        <end position="351"/>
    </location>
</feature>
<keyword evidence="5 7" id="KW-1133">Transmembrane helix</keyword>
<feature type="transmembrane region" description="Helical" evidence="7">
    <location>
        <begin position="357"/>
        <end position="379"/>
    </location>
</feature>
<dbReference type="AlphaFoldDB" id="A0A1M4VHF6"/>
<dbReference type="NCBIfam" id="TIGR00786">
    <property type="entry name" value="dctM"/>
    <property type="match status" value="1"/>
</dbReference>
<feature type="transmembrane region" description="Helical" evidence="7">
    <location>
        <begin position="215"/>
        <end position="233"/>
    </location>
</feature>
<feature type="transmembrane region" description="Helical" evidence="7">
    <location>
        <begin position="270"/>
        <end position="292"/>
    </location>
</feature>
<feature type="transmembrane region" description="Helical" evidence="7">
    <location>
        <begin position="84"/>
        <end position="106"/>
    </location>
</feature>
<organism evidence="9 10">
    <name type="scientific">Marinomonas polaris DSM 16579</name>
    <dbReference type="NCBI Taxonomy" id="1122206"/>
    <lineage>
        <taxon>Bacteria</taxon>
        <taxon>Pseudomonadati</taxon>
        <taxon>Pseudomonadota</taxon>
        <taxon>Gammaproteobacteria</taxon>
        <taxon>Oceanospirillales</taxon>
        <taxon>Oceanospirillaceae</taxon>
        <taxon>Marinomonas</taxon>
    </lineage>
</organism>
<keyword evidence="6 7" id="KW-0472">Membrane</keyword>
<feature type="transmembrane region" description="Helical" evidence="7">
    <location>
        <begin position="142"/>
        <end position="160"/>
    </location>
</feature>
<evidence type="ECO:0000256" key="5">
    <source>
        <dbReference type="ARBA" id="ARBA00022989"/>
    </source>
</evidence>
<accession>A0A1M4VHF6</accession>
<feature type="transmembrane region" description="Helical" evidence="7">
    <location>
        <begin position="46"/>
        <end position="64"/>
    </location>
</feature>
<comment type="subcellular location">
    <subcellularLocation>
        <location evidence="1 7">Cell inner membrane</location>
        <topology evidence="1 7">Multi-pass membrane protein</topology>
    </subcellularLocation>
</comment>
<sequence>MPTAIVSLLLTFISLSVPIAVAIVIASAVGLYFFSNLPLIIIPQRMFIGLDSFPLMAVPLFILAGNIMGQGGVSKRLVTFAKSLVGNLQGGLAISCVITSMIFAAVSGSSVATAYAVGAILLPAMIAHGYPKPMATAIQASSANLGIVIPPSVPLIMYGVSTNTSIGKLFLAAIGPGLLMGVALIIMVIVWCIVTGHGKNDANDQQSLLASSKDALLALLMPTMILGGIYGGVFTPTEASAIAVIYGLILGVFVYKEISFKDIPRILKGSVVSTSSVMLIIAAASLLSFLVSRSDLPQLLSTFATDNFSTKLQFFLAVNLLLLVVGMFVETSASILLLAPILAPIAIIYGIDPVHFGVVMVVNLAIGMFTPPLGVTLFAASQVAEIQVEKVILATLVPLGTLLCCLVLITIFPSITLFWVNS</sequence>
<feature type="transmembrane region" description="Helical" evidence="7">
    <location>
        <begin position="239"/>
        <end position="258"/>
    </location>
</feature>
<keyword evidence="2" id="KW-1003">Cell membrane</keyword>
<evidence type="ECO:0000256" key="7">
    <source>
        <dbReference type="RuleBase" id="RU369079"/>
    </source>
</evidence>
<feature type="transmembrane region" description="Helical" evidence="7">
    <location>
        <begin position="391"/>
        <end position="420"/>
    </location>
</feature>
<dbReference type="InterPro" id="IPR010656">
    <property type="entry name" value="DctM"/>
</dbReference>
<evidence type="ECO:0000256" key="3">
    <source>
        <dbReference type="ARBA" id="ARBA00022519"/>
    </source>
</evidence>
<keyword evidence="4 7" id="KW-0812">Transmembrane</keyword>
<dbReference type="GO" id="GO:0022857">
    <property type="term" value="F:transmembrane transporter activity"/>
    <property type="evidence" value="ECO:0007669"/>
    <property type="project" value="UniProtKB-UniRule"/>
</dbReference>
<comment type="similarity">
    <text evidence="7">Belongs to the TRAP transporter large permease family.</text>
</comment>
<dbReference type="STRING" id="1122206.SAMN02745753_00659"/>
<dbReference type="Pfam" id="PF06808">
    <property type="entry name" value="DctM"/>
    <property type="match status" value="1"/>
</dbReference>
<dbReference type="EMBL" id="FQVF01000003">
    <property type="protein sequence ID" value="SHE68451.1"/>
    <property type="molecule type" value="Genomic_DNA"/>
</dbReference>
<dbReference type="GO" id="GO:0005886">
    <property type="term" value="C:plasma membrane"/>
    <property type="evidence" value="ECO:0007669"/>
    <property type="project" value="UniProtKB-SubCell"/>
</dbReference>
<dbReference type="PIRSF" id="PIRSF006066">
    <property type="entry name" value="HI0050"/>
    <property type="match status" value="1"/>
</dbReference>
<evidence type="ECO:0000313" key="10">
    <source>
        <dbReference type="Proteomes" id="UP000184517"/>
    </source>
</evidence>
<dbReference type="PANTHER" id="PTHR33362:SF5">
    <property type="entry name" value="C4-DICARBOXYLATE TRAP TRANSPORTER LARGE PERMEASE PROTEIN DCTM"/>
    <property type="match status" value="1"/>
</dbReference>
<protein>
    <recommendedName>
        <fullName evidence="7">TRAP transporter large permease protein</fullName>
    </recommendedName>
</protein>
<evidence type="ECO:0000256" key="4">
    <source>
        <dbReference type="ARBA" id="ARBA00022692"/>
    </source>
</evidence>
<gene>
    <name evidence="9" type="ORF">SAMN02745753_00659</name>
</gene>
<feature type="transmembrane region" description="Helical" evidence="7">
    <location>
        <begin position="166"/>
        <end position="194"/>
    </location>
</feature>
<keyword evidence="7" id="KW-0813">Transport</keyword>
<dbReference type="Proteomes" id="UP000184517">
    <property type="component" value="Unassembled WGS sequence"/>
</dbReference>
<dbReference type="OrthoDB" id="9796052at2"/>